<dbReference type="InterPro" id="IPR004143">
    <property type="entry name" value="BPL_LPL_catalytic"/>
</dbReference>
<reference evidence="2 3" key="1">
    <citation type="submission" date="2021-01" db="EMBL/GenBank/DDBJ databases">
        <title>Genomic Encyclopedia of Type Strains, Phase IV (KMG-IV): sequencing the most valuable type-strain genomes for metagenomic binning, comparative biology and taxonomic classification.</title>
        <authorList>
            <person name="Goeker M."/>
        </authorList>
    </citation>
    <scope>NUCLEOTIDE SEQUENCE [LARGE SCALE GENOMIC DNA]</scope>
    <source>
        <strain evidence="2 3">DSM 28236</strain>
    </source>
</reference>
<dbReference type="CDD" id="cd16443">
    <property type="entry name" value="LplA"/>
    <property type="match status" value="1"/>
</dbReference>
<gene>
    <name evidence="2" type="ORF">JOD45_001313</name>
</gene>
<keyword evidence="3" id="KW-1185">Reference proteome</keyword>
<comment type="caution">
    <text evidence="2">The sequence shown here is derived from an EMBL/GenBank/DDBJ whole genome shotgun (WGS) entry which is preliminary data.</text>
</comment>
<keyword evidence="2" id="KW-0436">Ligase</keyword>
<dbReference type="PROSITE" id="PS51733">
    <property type="entry name" value="BPL_LPL_CATALYTIC"/>
    <property type="match status" value="1"/>
</dbReference>
<dbReference type="GO" id="GO:0016979">
    <property type="term" value="F:lipoate-protein ligase activity"/>
    <property type="evidence" value="ECO:0007669"/>
    <property type="project" value="UniProtKB-EC"/>
</dbReference>
<sequence length="271" mass="30449">MEKWLFIDSGINTPAFNMALDEALLDWHSQGLIPPAVRFYGWDPPGFSVGYFQKTKGKIDYEAVEKHGYELVRRPTGGRAVLHDNELTYSVIVSENHDMMPKSVSQAYRVISKGLLEGYKKLGIKAEFSIPEGKLGMTGSAVCFDEASWYELIVDGKKAAGSAQTRQKGVILQHGSIPISMDVEALFDCFIYPSDRVKQRALQSFINKAVSINDCAGRKVSLDEVKEAFYDGFKKGLDIEFEPCTLNNEQLAIVHDIAENKYLSQKWNYSR</sequence>
<proteinExistence type="predicted"/>
<dbReference type="EMBL" id="JAFBER010000006">
    <property type="protein sequence ID" value="MBM7645102.1"/>
    <property type="molecule type" value="Genomic_DNA"/>
</dbReference>
<dbReference type="RefSeq" id="WP_205003041.1">
    <property type="nucleotide sequence ID" value="NZ_JAFBER010000006.1"/>
</dbReference>
<feature type="domain" description="BPL/LPL catalytic" evidence="1">
    <location>
        <begin position="31"/>
        <end position="241"/>
    </location>
</feature>
<dbReference type="Pfam" id="PF21948">
    <property type="entry name" value="LplA-B_cat"/>
    <property type="match status" value="1"/>
</dbReference>
<dbReference type="Gene3D" id="3.30.930.10">
    <property type="entry name" value="Bira Bifunctional Protein, Domain 2"/>
    <property type="match status" value="1"/>
</dbReference>
<dbReference type="PANTHER" id="PTHR43679">
    <property type="entry name" value="OCTANOYLTRANSFERASE LIPM-RELATED"/>
    <property type="match status" value="1"/>
</dbReference>
<dbReference type="PANTHER" id="PTHR43679:SF2">
    <property type="entry name" value="OCTANOYL-[GCVH]:PROTEIN N-OCTANOYLTRANSFERASE"/>
    <property type="match status" value="1"/>
</dbReference>
<dbReference type="InterPro" id="IPR050664">
    <property type="entry name" value="Octanoyltrans_LipM/LipL"/>
</dbReference>
<evidence type="ECO:0000313" key="3">
    <source>
        <dbReference type="Proteomes" id="UP000808914"/>
    </source>
</evidence>
<organism evidence="2 3">
    <name type="scientific">Scopulibacillus daqui</name>
    <dbReference type="NCBI Taxonomy" id="1469162"/>
    <lineage>
        <taxon>Bacteria</taxon>
        <taxon>Bacillati</taxon>
        <taxon>Bacillota</taxon>
        <taxon>Bacilli</taxon>
        <taxon>Bacillales</taxon>
        <taxon>Sporolactobacillaceae</taxon>
        <taxon>Scopulibacillus</taxon>
    </lineage>
</organism>
<dbReference type="EC" id="6.3.1.20" evidence="2"/>
<evidence type="ECO:0000313" key="2">
    <source>
        <dbReference type="EMBL" id="MBM7645102.1"/>
    </source>
</evidence>
<protein>
    <submittedName>
        <fullName evidence="2">Lipoate-protein ligase A</fullName>
        <ecNumber evidence="2">6.3.1.20</ecNumber>
    </submittedName>
</protein>
<dbReference type="Proteomes" id="UP000808914">
    <property type="component" value="Unassembled WGS sequence"/>
</dbReference>
<accession>A0ABS2PYJ4</accession>
<dbReference type="InterPro" id="IPR045864">
    <property type="entry name" value="aa-tRNA-synth_II/BPL/LPL"/>
</dbReference>
<name>A0ABS2PYJ4_9BACL</name>
<dbReference type="SUPFAM" id="SSF55681">
    <property type="entry name" value="Class II aaRS and biotin synthetases"/>
    <property type="match status" value="1"/>
</dbReference>
<evidence type="ECO:0000259" key="1">
    <source>
        <dbReference type="PROSITE" id="PS51733"/>
    </source>
</evidence>